<evidence type="ECO:0000256" key="1">
    <source>
        <dbReference type="SAM" id="MobiDB-lite"/>
    </source>
</evidence>
<dbReference type="EMBL" id="QGMK01000524">
    <property type="protein sequence ID" value="TVY81216.1"/>
    <property type="molecule type" value="Genomic_DNA"/>
</dbReference>
<proteinExistence type="predicted"/>
<keyword evidence="3" id="KW-1185">Reference proteome</keyword>
<feature type="region of interest" description="Disordered" evidence="1">
    <location>
        <begin position="96"/>
        <end position="127"/>
    </location>
</feature>
<protein>
    <submittedName>
        <fullName evidence="2">Uncharacterized protein</fullName>
    </submittedName>
</protein>
<feature type="compositionally biased region" description="Polar residues" evidence="1">
    <location>
        <begin position="397"/>
        <end position="420"/>
    </location>
</feature>
<feature type="region of interest" description="Disordered" evidence="1">
    <location>
        <begin position="44"/>
        <end position="81"/>
    </location>
</feature>
<evidence type="ECO:0000313" key="3">
    <source>
        <dbReference type="Proteomes" id="UP000469558"/>
    </source>
</evidence>
<dbReference type="Proteomes" id="UP000469558">
    <property type="component" value="Unassembled WGS sequence"/>
</dbReference>
<feature type="compositionally biased region" description="Basic and acidic residues" evidence="1">
    <location>
        <begin position="293"/>
        <end position="309"/>
    </location>
</feature>
<sequence>MPLIQKLHPSGDMSERVHDASLHVIRDSDSARCEKDSGYEDFGEFEEDECLDSDMEGSVIHRPRPKKTARAPVLPQRSDKRTSRLLAEVMVELQNLDGAQQKDMKKKSAVQESDPHELYLSSEEDASLSDDYEDSLFDLDLDALDAAEVEEGQESTSRPSSRREVTARVVSMTFVKPNIVNITTNSTTTSPVKATQRSMDLERPSSVSSGSSSPSQHVRHRSSPLSSSIRRMSISSIAVLTRMSIDSTNTPSTQPFTSLPPRKSSRLANLTSLVTGTMKTNTTHEFLNTDPYPSEHTHSNTHSDAERPVTPRTPTSMAASAFKKGLTRGLARARKPSMQRISAVYAAGNNSSRASLSLNRVSTAVERPTKSEPIAELERETSKSSEPQKLSYEDSMKNVTRKPTPQPLSASSPKSRTSSMFLGRRKSIKY</sequence>
<name>A0A8T9C752_9HELO</name>
<gene>
    <name evidence="2" type="ORF">LSUE1_G005632</name>
</gene>
<dbReference type="AlphaFoldDB" id="A0A8T9C752"/>
<organism evidence="2 3">
    <name type="scientific">Lachnellula suecica</name>
    <dbReference type="NCBI Taxonomy" id="602035"/>
    <lineage>
        <taxon>Eukaryota</taxon>
        <taxon>Fungi</taxon>
        <taxon>Dikarya</taxon>
        <taxon>Ascomycota</taxon>
        <taxon>Pezizomycotina</taxon>
        <taxon>Leotiomycetes</taxon>
        <taxon>Helotiales</taxon>
        <taxon>Lachnaceae</taxon>
        <taxon>Lachnellula</taxon>
    </lineage>
</organism>
<feature type="region of interest" description="Disordered" evidence="1">
    <location>
        <begin position="358"/>
        <end position="430"/>
    </location>
</feature>
<feature type="region of interest" description="Disordered" evidence="1">
    <location>
        <begin position="290"/>
        <end position="335"/>
    </location>
</feature>
<feature type="compositionally biased region" description="Low complexity" evidence="1">
    <location>
        <begin position="204"/>
        <end position="215"/>
    </location>
</feature>
<feature type="compositionally biased region" description="Low complexity" evidence="1">
    <location>
        <begin position="183"/>
        <end position="192"/>
    </location>
</feature>
<accession>A0A8T9C752</accession>
<reference evidence="2 3" key="1">
    <citation type="submission" date="2018-05" db="EMBL/GenBank/DDBJ databases">
        <title>Genome sequencing and assembly of the regulated plant pathogen Lachnellula willkommii and related sister species for the development of diagnostic species identification markers.</title>
        <authorList>
            <person name="Giroux E."/>
            <person name="Bilodeau G."/>
        </authorList>
    </citation>
    <scope>NUCLEOTIDE SEQUENCE [LARGE SCALE GENOMIC DNA]</scope>
    <source>
        <strain evidence="2 3">CBS 268.59</strain>
    </source>
</reference>
<comment type="caution">
    <text evidence="2">The sequence shown here is derived from an EMBL/GenBank/DDBJ whole genome shotgun (WGS) entry which is preliminary data.</text>
</comment>
<evidence type="ECO:0000313" key="2">
    <source>
        <dbReference type="EMBL" id="TVY81216.1"/>
    </source>
</evidence>
<feature type="region of interest" description="Disordered" evidence="1">
    <location>
        <begin position="183"/>
        <end position="229"/>
    </location>
</feature>
<dbReference type="OrthoDB" id="4838114at2759"/>
<feature type="compositionally biased region" description="Acidic residues" evidence="1">
    <location>
        <begin position="44"/>
        <end position="55"/>
    </location>
</feature>